<protein>
    <submittedName>
        <fullName evidence="12">ABC-type transport system involved in cytochrome bd biosynthesis, ATPase and permease components</fullName>
    </submittedName>
</protein>
<keyword evidence="13" id="KW-1185">Reference proteome</keyword>
<keyword evidence="6" id="KW-0067">ATP-binding</keyword>
<dbReference type="GO" id="GO:0140359">
    <property type="term" value="F:ABC-type transporter activity"/>
    <property type="evidence" value="ECO:0007669"/>
    <property type="project" value="InterPro"/>
</dbReference>
<dbReference type="PROSITE" id="PS50893">
    <property type="entry name" value="ABC_TRANSPORTER_2"/>
    <property type="match status" value="1"/>
</dbReference>
<accession>A0A1T4K390</accession>
<evidence type="ECO:0000256" key="7">
    <source>
        <dbReference type="ARBA" id="ARBA00022989"/>
    </source>
</evidence>
<dbReference type="Gene3D" id="1.20.1560.10">
    <property type="entry name" value="ABC transporter type 1, transmembrane domain"/>
    <property type="match status" value="1"/>
</dbReference>
<feature type="domain" description="ABC transporter" evidence="10">
    <location>
        <begin position="333"/>
        <end position="565"/>
    </location>
</feature>
<keyword evidence="2" id="KW-0813">Transport</keyword>
<dbReference type="PANTHER" id="PTHR24221">
    <property type="entry name" value="ATP-BINDING CASSETTE SUB-FAMILY B"/>
    <property type="match status" value="1"/>
</dbReference>
<dbReference type="PANTHER" id="PTHR24221:SF654">
    <property type="entry name" value="ATP-BINDING CASSETTE SUB-FAMILY B MEMBER 6"/>
    <property type="match status" value="1"/>
</dbReference>
<evidence type="ECO:0000256" key="3">
    <source>
        <dbReference type="ARBA" id="ARBA00022475"/>
    </source>
</evidence>
<dbReference type="SUPFAM" id="SSF90123">
    <property type="entry name" value="ABC transporter transmembrane region"/>
    <property type="match status" value="1"/>
</dbReference>
<comment type="subcellular location">
    <subcellularLocation>
        <location evidence="1">Cell membrane</location>
        <topology evidence="1">Multi-pass membrane protein</topology>
    </subcellularLocation>
</comment>
<dbReference type="Proteomes" id="UP000243297">
    <property type="component" value="Unassembled WGS sequence"/>
</dbReference>
<keyword evidence="7 9" id="KW-1133">Transmembrane helix</keyword>
<evidence type="ECO:0000259" key="11">
    <source>
        <dbReference type="PROSITE" id="PS50929"/>
    </source>
</evidence>
<evidence type="ECO:0000259" key="10">
    <source>
        <dbReference type="PROSITE" id="PS50893"/>
    </source>
</evidence>
<evidence type="ECO:0000256" key="6">
    <source>
        <dbReference type="ARBA" id="ARBA00022840"/>
    </source>
</evidence>
<gene>
    <name evidence="12" type="ORF">SAMN02745191_0278</name>
</gene>
<feature type="domain" description="ABC transmembrane type-1" evidence="11">
    <location>
        <begin position="21"/>
        <end position="302"/>
    </location>
</feature>
<evidence type="ECO:0000256" key="2">
    <source>
        <dbReference type="ARBA" id="ARBA00022448"/>
    </source>
</evidence>
<dbReference type="EMBL" id="FUWY01000001">
    <property type="protein sequence ID" value="SJZ36930.1"/>
    <property type="molecule type" value="Genomic_DNA"/>
</dbReference>
<evidence type="ECO:0000256" key="1">
    <source>
        <dbReference type="ARBA" id="ARBA00004651"/>
    </source>
</evidence>
<feature type="transmembrane region" description="Helical" evidence="9">
    <location>
        <begin position="21"/>
        <end position="40"/>
    </location>
</feature>
<dbReference type="InterPro" id="IPR003593">
    <property type="entry name" value="AAA+_ATPase"/>
</dbReference>
<dbReference type="InterPro" id="IPR036640">
    <property type="entry name" value="ABC1_TM_sf"/>
</dbReference>
<dbReference type="InterPro" id="IPR017871">
    <property type="entry name" value="ABC_transporter-like_CS"/>
</dbReference>
<reference evidence="13" key="1">
    <citation type="submission" date="2017-02" db="EMBL/GenBank/DDBJ databases">
        <authorList>
            <person name="Varghese N."/>
            <person name="Submissions S."/>
        </authorList>
    </citation>
    <scope>NUCLEOTIDE SEQUENCE [LARGE SCALE GENOMIC DNA]</scope>
    <source>
        <strain evidence="13">ATCC 25662</strain>
    </source>
</reference>
<dbReference type="GO" id="GO:0005524">
    <property type="term" value="F:ATP binding"/>
    <property type="evidence" value="ECO:0007669"/>
    <property type="project" value="UniProtKB-KW"/>
</dbReference>
<keyword evidence="4 9" id="KW-0812">Transmembrane</keyword>
<proteinExistence type="predicted"/>
<dbReference type="Pfam" id="PF00005">
    <property type="entry name" value="ABC_tran"/>
    <property type="match status" value="1"/>
</dbReference>
<dbReference type="FunFam" id="3.40.50.300:FF:000854">
    <property type="entry name" value="Multidrug ABC transporter ATP-binding protein"/>
    <property type="match status" value="1"/>
</dbReference>
<dbReference type="STRING" id="118967.SAMN02745191_0278"/>
<organism evidence="12 13">
    <name type="scientific">Anaerorhabdus furcosa</name>
    <dbReference type="NCBI Taxonomy" id="118967"/>
    <lineage>
        <taxon>Bacteria</taxon>
        <taxon>Bacillati</taxon>
        <taxon>Bacillota</taxon>
        <taxon>Erysipelotrichia</taxon>
        <taxon>Erysipelotrichales</taxon>
        <taxon>Erysipelotrichaceae</taxon>
        <taxon>Anaerorhabdus</taxon>
    </lineage>
</organism>
<keyword evidence="8 9" id="KW-0472">Membrane</keyword>
<feature type="transmembrane region" description="Helical" evidence="9">
    <location>
        <begin position="244"/>
        <end position="267"/>
    </location>
</feature>
<evidence type="ECO:0000256" key="4">
    <source>
        <dbReference type="ARBA" id="ARBA00022692"/>
    </source>
</evidence>
<dbReference type="GO" id="GO:0016887">
    <property type="term" value="F:ATP hydrolysis activity"/>
    <property type="evidence" value="ECO:0007669"/>
    <property type="project" value="InterPro"/>
</dbReference>
<feature type="transmembrane region" description="Helical" evidence="9">
    <location>
        <begin position="273"/>
        <end position="294"/>
    </location>
</feature>
<dbReference type="AlphaFoldDB" id="A0A1T4K390"/>
<dbReference type="InterPro" id="IPR027417">
    <property type="entry name" value="P-loop_NTPase"/>
</dbReference>
<dbReference type="PROSITE" id="PS50929">
    <property type="entry name" value="ABC_TM1F"/>
    <property type="match status" value="1"/>
</dbReference>
<evidence type="ECO:0000256" key="8">
    <source>
        <dbReference type="ARBA" id="ARBA00023136"/>
    </source>
</evidence>
<dbReference type="RefSeq" id="WP_200804726.1">
    <property type="nucleotide sequence ID" value="NZ_FUWY01000001.1"/>
</dbReference>
<dbReference type="PROSITE" id="PS00211">
    <property type="entry name" value="ABC_TRANSPORTER_1"/>
    <property type="match status" value="1"/>
</dbReference>
<dbReference type="Gene3D" id="3.40.50.300">
    <property type="entry name" value="P-loop containing nucleotide triphosphate hydrolases"/>
    <property type="match status" value="1"/>
</dbReference>
<sequence length="577" mass="64736">MMVNKRLIESMGDSKKNIGKIVLFQWLNLLGTIVIIYLLGYLLQGIYYKTIVIQELFFGVSIGVVLLFFKSFCTIKTSDASYIASKDVKRKLRHYLLEKILKLGPSYTDKISSAEIVQLSSEGIEQLESYFGSYLPQLFYSLLAPITLFVIIAPISLNVALILLACVPLIPLSIIIVQKVAKKLLNKYWGQYTKLGDSFLENLQGLTTLKIYQADEKKHHEMNLESEKFRKVTMKVLSMQLNSIIVMDIIAYGASALGIGVACMLFLQNEINIAQAFIIIMLSAEFFLPLRLLGSYFHIAMNGMASSDKIFKFLDAKERAKGEEEIVSNAIRISLDKVSFGYTDKIVLDECSFTANPGQLIAIVGESGSGKSTIASLIMNKKELKQGDIKINDVSIHKINKENLASKITLVSMNSYLFKGTVRSNLLMAKDDVTDGECKEVLEKVGLLDFFESEDGLNTRINEKGSNLSGGQQQRLALARAILHDSPAYIFDEATSNIDVESENKILEVVKNIAKEKTVIFITHRLMNVIDADQIFVLGQGKFVEVGNHQELLKKQSIYYKYWNVQHDIENYLGVNI</sequence>
<dbReference type="GO" id="GO:0005886">
    <property type="term" value="C:plasma membrane"/>
    <property type="evidence" value="ECO:0007669"/>
    <property type="project" value="UniProtKB-SubCell"/>
</dbReference>
<dbReference type="Pfam" id="PF00664">
    <property type="entry name" value="ABC_membrane"/>
    <property type="match status" value="1"/>
</dbReference>
<feature type="transmembrane region" description="Helical" evidence="9">
    <location>
        <begin position="46"/>
        <end position="69"/>
    </location>
</feature>
<dbReference type="GO" id="GO:0034040">
    <property type="term" value="F:ATPase-coupled lipid transmembrane transporter activity"/>
    <property type="evidence" value="ECO:0007669"/>
    <property type="project" value="TreeGrafter"/>
</dbReference>
<evidence type="ECO:0000313" key="12">
    <source>
        <dbReference type="EMBL" id="SJZ36930.1"/>
    </source>
</evidence>
<evidence type="ECO:0000256" key="5">
    <source>
        <dbReference type="ARBA" id="ARBA00022741"/>
    </source>
</evidence>
<dbReference type="CDD" id="cd18781">
    <property type="entry name" value="ABC_6TM_AarD_CydDC_like"/>
    <property type="match status" value="1"/>
</dbReference>
<dbReference type="InterPro" id="IPR039421">
    <property type="entry name" value="Type_1_exporter"/>
</dbReference>
<evidence type="ECO:0000256" key="9">
    <source>
        <dbReference type="SAM" id="Phobius"/>
    </source>
</evidence>
<keyword evidence="5" id="KW-0547">Nucleotide-binding</keyword>
<dbReference type="InterPro" id="IPR011527">
    <property type="entry name" value="ABC1_TM_dom"/>
</dbReference>
<feature type="transmembrane region" description="Helical" evidence="9">
    <location>
        <begin position="159"/>
        <end position="177"/>
    </location>
</feature>
<evidence type="ECO:0000313" key="13">
    <source>
        <dbReference type="Proteomes" id="UP000243297"/>
    </source>
</evidence>
<dbReference type="InterPro" id="IPR003439">
    <property type="entry name" value="ABC_transporter-like_ATP-bd"/>
</dbReference>
<dbReference type="SUPFAM" id="SSF52540">
    <property type="entry name" value="P-loop containing nucleoside triphosphate hydrolases"/>
    <property type="match status" value="1"/>
</dbReference>
<keyword evidence="3" id="KW-1003">Cell membrane</keyword>
<dbReference type="SMART" id="SM00382">
    <property type="entry name" value="AAA"/>
    <property type="match status" value="1"/>
</dbReference>
<name>A0A1T4K390_9FIRM</name>